<evidence type="ECO:0000313" key="4">
    <source>
        <dbReference type="Proteomes" id="UP001153709"/>
    </source>
</evidence>
<dbReference type="GO" id="GO:0010008">
    <property type="term" value="C:endosome membrane"/>
    <property type="evidence" value="ECO:0007669"/>
    <property type="project" value="TreeGrafter"/>
</dbReference>
<dbReference type="Pfam" id="PF14237">
    <property type="entry name" value="GYF_2"/>
    <property type="match status" value="1"/>
</dbReference>
<dbReference type="InterPro" id="IPR045802">
    <property type="entry name" value="GRV2/DNAJC13_N"/>
</dbReference>
<dbReference type="OrthoDB" id="69656at2759"/>
<dbReference type="InterPro" id="IPR011989">
    <property type="entry name" value="ARM-like"/>
</dbReference>
<protein>
    <recommendedName>
        <fullName evidence="2">J domain-containing protein</fullName>
    </recommendedName>
</protein>
<dbReference type="InterPro" id="IPR036869">
    <property type="entry name" value="J_dom_sf"/>
</dbReference>
<dbReference type="CDD" id="cd06257">
    <property type="entry name" value="DnaJ"/>
    <property type="match status" value="1"/>
</dbReference>
<dbReference type="GO" id="GO:0007032">
    <property type="term" value="P:endosome organization"/>
    <property type="evidence" value="ECO:0007669"/>
    <property type="project" value="InterPro"/>
</dbReference>
<dbReference type="PROSITE" id="PS50076">
    <property type="entry name" value="DNAJ_2"/>
    <property type="match status" value="1"/>
</dbReference>
<feature type="compositionally biased region" description="Basic and acidic residues" evidence="1">
    <location>
        <begin position="2223"/>
        <end position="2235"/>
    </location>
</feature>
<evidence type="ECO:0000259" key="2">
    <source>
        <dbReference type="PROSITE" id="PS50076"/>
    </source>
</evidence>
<dbReference type="Gene3D" id="1.25.10.10">
    <property type="entry name" value="Leucine-rich Repeat Variant"/>
    <property type="match status" value="2"/>
</dbReference>
<evidence type="ECO:0000313" key="3">
    <source>
        <dbReference type="EMBL" id="CAG9829062.1"/>
    </source>
</evidence>
<dbReference type="FunFam" id="1.10.287.110:FF:000007">
    <property type="entry name" value="DnaJ (Hsp40) homolog, subfamily C, member 13"/>
    <property type="match status" value="1"/>
</dbReference>
<dbReference type="InterPro" id="IPR025640">
    <property type="entry name" value="GYF_2"/>
</dbReference>
<dbReference type="Pfam" id="PF19432">
    <property type="entry name" value="RME-8_N"/>
    <property type="match status" value="1"/>
</dbReference>
<feature type="region of interest" description="Disordered" evidence="1">
    <location>
        <begin position="2210"/>
        <end position="2235"/>
    </location>
</feature>
<organism evidence="3 4">
    <name type="scientific">Diabrotica balteata</name>
    <name type="common">Banded cucumber beetle</name>
    <dbReference type="NCBI Taxonomy" id="107213"/>
    <lineage>
        <taxon>Eukaryota</taxon>
        <taxon>Metazoa</taxon>
        <taxon>Ecdysozoa</taxon>
        <taxon>Arthropoda</taxon>
        <taxon>Hexapoda</taxon>
        <taxon>Insecta</taxon>
        <taxon>Pterygota</taxon>
        <taxon>Neoptera</taxon>
        <taxon>Endopterygota</taxon>
        <taxon>Coleoptera</taxon>
        <taxon>Polyphaga</taxon>
        <taxon>Cucujiformia</taxon>
        <taxon>Chrysomeloidea</taxon>
        <taxon>Chrysomelidae</taxon>
        <taxon>Galerucinae</taxon>
        <taxon>Diabroticina</taxon>
        <taxon>Diabroticites</taxon>
        <taxon>Diabrotica</taxon>
    </lineage>
</organism>
<reference evidence="3" key="1">
    <citation type="submission" date="2022-01" db="EMBL/GenBank/DDBJ databases">
        <authorList>
            <person name="King R."/>
        </authorList>
    </citation>
    <scope>NUCLEOTIDE SEQUENCE</scope>
</reference>
<proteinExistence type="predicted"/>
<dbReference type="InterPro" id="IPR001623">
    <property type="entry name" value="DnaJ_domain"/>
</dbReference>
<dbReference type="SUPFAM" id="SSF48371">
    <property type="entry name" value="ARM repeat"/>
    <property type="match status" value="2"/>
</dbReference>
<feature type="domain" description="J" evidence="2">
    <location>
        <begin position="1302"/>
        <end position="1357"/>
    </location>
</feature>
<dbReference type="GO" id="GO:2000641">
    <property type="term" value="P:regulation of early endosome to late endosome transport"/>
    <property type="evidence" value="ECO:0007669"/>
    <property type="project" value="InterPro"/>
</dbReference>
<dbReference type="Proteomes" id="UP001153709">
    <property type="component" value="Chromosome 2"/>
</dbReference>
<dbReference type="InterPro" id="IPR044978">
    <property type="entry name" value="GRV2/DNAJC13"/>
</dbReference>
<keyword evidence="4" id="KW-1185">Reference proteome</keyword>
<dbReference type="PANTHER" id="PTHR36983">
    <property type="entry name" value="DNAJ HOMOLOG SUBFAMILY C MEMBER 13"/>
    <property type="match status" value="1"/>
</dbReference>
<dbReference type="Pfam" id="PF00226">
    <property type="entry name" value="DnaJ"/>
    <property type="match status" value="1"/>
</dbReference>
<evidence type="ECO:0000256" key="1">
    <source>
        <dbReference type="SAM" id="MobiDB-lite"/>
    </source>
</evidence>
<dbReference type="PANTHER" id="PTHR36983:SF2">
    <property type="entry name" value="DNAJ HOMOLOG SUBFAMILY C MEMBER 13"/>
    <property type="match status" value="1"/>
</dbReference>
<dbReference type="InterPro" id="IPR016024">
    <property type="entry name" value="ARM-type_fold"/>
</dbReference>
<dbReference type="GO" id="GO:0006898">
    <property type="term" value="P:receptor-mediated endocytosis"/>
    <property type="evidence" value="ECO:0007669"/>
    <property type="project" value="TreeGrafter"/>
</dbReference>
<accession>A0A9N9STH2</accession>
<dbReference type="SMART" id="SM00271">
    <property type="entry name" value="DnaJ"/>
    <property type="match status" value="1"/>
</dbReference>
<dbReference type="EMBL" id="OU898277">
    <property type="protein sequence ID" value="CAG9829062.1"/>
    <property type="molecule type" value="Genomic_DNA"/>
</dbReference>
<sequence>MMPVKDNQDVACFFCTKHTTWKGKYKRIFSVGTQGITTYNPNNLEITNRWPYSDFISITPLRGGNHNEFQITMKKERKVDKMTFSSDLRTFILTEALKFRTHFSEKPKEILRYQAYKHHWSDIRLPIILEVTSYSLDQLDPTSNTVLASYNFKDFEGICTVSDYPGGFVIVCGGFGRLHLFQSPHYESIKSKILESATANLGINIKVLSKPISLEDFQVQRFGKYSDDEYITAVSEFSVYKIQKARHNEPVRRTLCLSEHCILERDPQTYSICTLQPLNNIFALVRDNSNLQLFSIEYLNGQTRTYTTTDRDSLLASLLDGVRAAGNKDVHVTMVATDRGLRLSPLSIPVDEEAESLHLKLLMNPPPSKPFSQCLRRFNSNIPYSGLLYSITQEGIFSENKEKLITGVLQSLVSKEGDQKTISLVELEAQFQGLRRLVASKVGYASFTKLPGFREAIGHKVIAALKRDDYAVTQAAIDVICALMHPMHDDYDLRQEQLNKSSLLQTKPFLDSLLNMWTQHIAVGTGALIVSAMLDFLTFALCVPYSETTDGKHFDTLLEMVSERGRMLFRLFQHPSMAIVKGAGLVMRSIIEEGESDVAEKMQNLALAEGALPRHLLAALYTQGTDGRLLTHRQLSRHLIGLWVTGNPIAMGLLKRIMPTGLIAFLDSQDQIPKDAVEQEMLNNRDNLKLAQDHANKIKRNPNWVAVERQLKLMEKRVEHYTNLALQHWGTTVGIQLKREEKIKERPIVLRRRRERKKAESNWPLFYWNFNRDHSLPNLIWNHKTREELRSALEAEVRNFSSDRELAHLTLVAWNHQEFEVNYACLADEVKIGDYYLRLLLEINDDDSPIRRTYEFFNDLYHRFLLTNKVEMKCLCLQAMSIVYGRYFEDIGPFSDTKYIVGMLERCVDRLERDRLIMFIEKLILHHRNVRDILDVGGVQILVDLMTLAHLHTSRAMIPTQTNVIEAGPGMKIAEEKEWYYNRDKGREGPVSFSEMKDLYEKGKINHKTRCWAMGITGWRPLSQLPQLKWYLLAKGSPVLNESELATYILNILIKMCQYFPSRDADDAVIRPLPKVKRLLSDQATLPNIVQLLLTFDPILVEKVATLLCEVMTDNPEMSKLYTSGVFYFIMMYTGSNVLPVARFLKLTHLKQAFKTEEEASPIIQKSILGRLLPEAMIHYLENYEAERFAQIYLGEFDTPEAIWNSEMRRMLIEKVAAHIADFTPRLRSHTMVRYHYIPIPAVRYPQLEHELFCNIFYLRHLCDTHKFPDWPIPNAVRLLKDVLEAWRSEVEKKPPLMTLHDAYTTLGLNDNHHDEATVRKAYYKLAQQYHPDKNPEGREMFEKVNEAYEFLCSRTSWTGNGPNPNNIVLVLQTQSILFRRYSEDLQPYKYAGYPQLIKTIKIETADDQLFSKNAPLLTAACELAYHTVHCSALNAEELRRENGLEVLLEAYTRCVDVLNNSSKPDEVPVQVCTHITRCFTVAAQFPACREKMVELKQLVHDLCRLLYFKHLTKLCSVATECVTALSMDSILQMELLKSGALWHLLLYMFNYDFTLDEGGVEKSEEANKQEVSNMLAKKAVQACAALGGYVQGDDKPPPNSLTRGILKELLTGYLSEQLGDEKPEEILKILNSNTETPYLIWDNGTRAELMDFLETQRNNRNQGDFYNPNEFKYSAHDGEHKIGDIFIKIYNEQPTYPIKDPKGFVIELLNYVKQQSPDLLNLVNIAFSVTIEDRLKYTVMTLEALTNVIRNNVGVETQCIGHFKLLFGLLNVNYIPIQKGALNVISLVTRNNDCITDIATSEVLGYLLLVIYTLQDSQPQTLEALYALMATTKIVKEALNKGAVIYLLDLFCNSTNPQVRQTCAELLARMNLDKLVGPKVRLALGAFLPPIFADAMRDNPEASVNMFESAHEHPELIWDQDAKDNVCKVVARFRREHQTEQSCNPSIQWKMPDTNGLTNLATPNEVVVGGVYLRIFIANPSWNLRKPKEFLTELMETCLNLMSKDKPNVEYLELCTTALCALLQSQPALLDLVPSMGHIPRLCRQMGSNIRQIVVPKSAICILNSLSMSTICVSAIAQSDCMHPLKQAMQVRKDMVAVACEALNRLFSSNQDQLIKQALDVEFVQFLLTLLEARLELIDNPAMTKAQIVKALKSMTRSLMYGEKVTSILEKSSIWSEYKDQKHDLFISSTPISGYLTAGTPATAGYLTQGPSAKVNSAPPPVDRDDPLIRNDGI</sequence>
<gene>
    <name evidence="3" type="ORF">DIABBA_LOCUS2918</name>
</gene>
<name>A0A9N9STH2_DIABA</name>
<dbReference type="Gene3D" id="1.10.287.110">
    <property type="entry name" value="DnaJ domain"/>
    <property type="match status" value="1"/>
</dbReference>